<dbReference type="GO" id="GO:0046914">
    <property type="term" value="F:transition metal ion binding"/>
    <property type="evidence" value="ECO:0007669"/>
    <property type="project" value="InterPro"/>
</dbReference>
<evidence type="ECO:0000313" key="3">
    <source>
        <dbReference type="EMBL" id="GBE94568.1"/>
    </source>
</evidence>
<accession>A0A2H6LMX5</accession>
<dbReference type="InterPro" id="IPR008988">
    <property type="entry name" value="Transcriptional_repressor_C"/>
</dbReference>
<dbReference type="RefSeq" id="WP_103126255.1">
    <property type="nucleotide sequence ID" value="NZ_DF978437.1"/>
</dbReference>
<feature type="domain" description="Ferrous iron transporter FeoA-like" evidence="2">
    <location>
        <begin position="10"/>
        <end position="80"/>
    </location>
</feature>
<comment type="caution">
    <text evidence="3">The sequence shown here is derived from an EMBL/GenBank/DDBJ whole genome shotgun (WGS) entry which is preliminary data.</text>
</comment>
<keyword evidence="1" id="KW-0408">Iron</keyword>
<dbReference type="SUPFAM" id="SSF50037">
    <property type="entry name" value="C-terminal domain of transcriptional repressors"/>
    <property type="match status" value="1"/>
</dbReference>
<evidence type="ECO:0000256" key="1">
    <source>
        <dbReference type="ARBA" id="ARBA00023004"/>
    </source>
</evidence>
<dbReference type="Pfam" id="PF04023">
    <property type="entry name" value="FeoA"/>
    <property type="match status" value="1"/>
</dbReference>
<dbReference type="InterPro" id="IPR038157">
    <property type="entry name" value="FeoA_core_dom"/>
</dbReference>
<gene>
    <name evidence="3" type="ORF">NCWK1_4345</name>
</gene>
<dbReference type="InterPro" id="IPR007167">
    <property type="entry name" value="Fe-transptr_FeoA-like"/>
</dbReference>
<sequence>MFTPFSIIGCSLELLKPGEQGIVAFYQTENTRILDKIISIGIKIGTSITIEQQFPSLLVKVNNQTISINQKIARIIYVRIVES</sequence>
<name>A0A2H6LMX5_9NOSO</name>
<protein>
    <submittedName>
        <fullName evidence="3">FeoA family protein</fullName>
    </submittedName>
</protein>
<reference evidence="4" key="1">
    <citation type="journal article" date="2018" name="Genome Announc.">
        <title>Draft Genome Sequence of the Nitrogen-Fixing and Hormogonia-Inducing Cyanobacterium Nostoc cycadae Strain WK-1, Isolated from the Coralloid Roots of Cycas revoluta.</title>
        <authorList>
            <person name="Kanesaki Y."/>
            <person name="Hirose M."/>
            <person name="Hirose Y."/>
            <person name="Fujisawa T."/>
            <person name="Nakamura Y."/>
            <person name="Watanabe S."/>
            <person name="Matsunaga S."/>
            <person name="Uchida H."/>
            <person name="Murakami A."/>
        </authorList>
    </citation>
    <scope>NUCLEOTIDE SEQUENCE [LARGE SCALE GENOMIC DNA]</scope>
    <source>
        <strain evidence="4">WK-1</strain>
    </source>
</reference>
<dbReference type="Proteomes" id="UP000236527">
    <property type="component" value="Unassembled WGS sequence"/>
</dbReference>
<organism evidence="3 4">
    <name type="scientific">Nostoc cycadae WK-1</name>
    <dbReference type="NCBI Taxonomy" id="1861711"/>
    <lineage>
        <taxon>Bacteria</taxon>
        <taxon>Bacillati</taxon>
        <taxon>Cyanobacteriota</taxon>
        <taxon>Cyanophyceae</taxon>
        <taxon>Nostocales</taxon>
        <taxon>Nostocaceae</taxon>
        <taxon>Nostoc</taxon>
    </lineage>
</organism>
<evidence type="ECO:0000313" key="4">
    <source>
        <dbReference type="Proteomes" id="UP000236527"/>
    </source>
</evidence>
<dbReference type="AlphaFoldDB" id="A0A2H6LMX5"/>
<proteinExistence type="predicted"/>
<dbReference type="EMBL" id="BDGE01000080">
    <property type="protein sequence ID" value="GBE94568.1"/>
    <property type="molecule type" value="Genomic_DNA"/>
</dbReference>
<evidence type="ECO:0000259" key="2">
    <source>
        <dbReference type="SMART" id="SM00899"/>
    </source>
</evidence>
<dbReference type="SMART" id="SM00899">
    <property type="entry name" value="FeoA"/>
    <property type="match status" value="1"/>
</dbReference>
<dbReference type="Gene3D" id="2.30.30.90">
    <property type="match status" value="1"/>
</dbReference>
<keyword evidence="4" id="KW-1185">Reference proteome</keyword>